<dbReference type="AlphaFoldDB" id="E4N3Y4"/>
<protein>
    <submittedName>
        <fullName evidence="1">Uncharacterized protein</fullName>
    </submittedName>
</protein>
<dbReference type="RefSeq" id="WP_014138912.1">
    <property type="nucleotide sequence ID" value="NC_016109.1"/>
</dbReference>
<dbReference type="Proteomes" id="UP000007076">
    <property type="component" value="Chromosome"/>
</dbReference>
<proteinExistence type="predicted"/>
<gene>
    <name evidence="1" type="ordered locus">KSE_58450</name>
</gene>
<evidence type="ECO:0000313" key="1">
    <source>
        <dbReference type="EMBL" id="BAJ31615.1"/>
    </source>
</evidence>
<accession>E4N3Y4</accession>
<reference evidence="1 2" key="1">
    <citation type="journal article" date="2010" name="DNA Res.">
        <title>Genome sequence of Kitasatospora setae NBRC 14216T: an evolutionary snapshot of the family Streptomycetaceae.</title>
        <authorList>
            <person name="Ichikawa N."/>
            <person name="Oguchi A."/>
            <person name="Ikeda H."/>
            <person name="Ishikawa J."/>
            <person name="Kitani S."/>
            <person name="Watanabe Y."/>
            <person name="Nakamura S."/>
            <person name="Katano Y."/>
            <person name="Kishi E."/>
            <person name="Sasagawa M."/>
            <person name="Ankai A."/>
            <person name="Fukui S."/>
            <person name="Hashimoto Y."/>
            <person name="Kamata S."/>
            <person name="Otoguro M."/>
            <person name="Tanikawa S."/>
            <person name="Nihira T."/>
            <person name="Horinouchi S."/>
            <person name="Ohnishi Y."/>
            <person name="Hayakawa M."/>
            <person name="Kuzuyama T."/>
            <person name="Arisawa A."/>
            <person name="Nomoto F."/>
            <person name="Miura H."/>
            <person name="Takahashi Y."/>
            <person name="Fujita N."/>
        </authorList>
    </citation>
    <scope>NUCLEOTIDE SEQUENCE [LARGE SCALE GENOMIC DNA]</scope>
    <source>
        <strain evidence="2">ATCC 33774 / DSM 43861 / JCM 3304 / KCC A-0304 / NBRC 14216 / KM-6054</strain>
    </source>
</reference>
<sequence>MSVVEYYPNGVFGLHWEASGVDDRDEVRGVVLAEADDGWVALGHIEEQRSVLFLRPAELARLRDALAGGEFDHLLSGVRSGLRRPVVERRWESPSKRAWGRWHRRLWRAATGRVRRSAVDAR</sequence>
<dbReference type="KEGG" id="ksk:KSE_58450"/>
<dbReference type="HOGENOM" id="CLU_2023626_0_0_11"/>
<dbReference type="EMBL" id="AP010968">
    <property type="protein sequence ID" value="BAJ31615.1"/>
    <property type="molecule type" value="Genomic_DNA"/>
</dbReference>
<keyword evidence="2" id="KW-1185">Reference proteome</keyword>
<dbReference type="STRING" id="452652.KSE_58450"/>
<dbReference type="PATRIC" id="fig|452652.3.peg.5855"/>
<evidence type="ECO:0000313" key="2">
    <source>
        <dbReference type="Proteomes" id="UP000007076"/>
    </source>
</evidence>
<name>E4N3Y4_KITSK</name>
<organism evidence="1 2">
    <name type="scientific">Kitasatospora setae (strain ATCC 33774 / DSM 43861 / JCM 3304 / KCC A-0304 / NBRC 14216 / KM-6054)</name>
    <name type="common">Streptomyces setae</name>
    <dbReference type="NCBI Taxonomy" id="452652"/>
    <lineage>
        <taxon>Bacteria</taxon>
        <taxon>Bacillati</taxon>
        <taxon>Actinomycetota</taxon>
        <taxon>Actinomycetes</taxon>
        <taxon>Kitasatosporales</taxon>
        <taxon>Streptomycetaceae</taxon>
        <taxon>Kitasatospora</taxon>
    </lineage>
</organism>